<dbReference type="PROSITE" id="PS00523">
    <property type="entry name" value="SULFATASE_1"/>
    <property type="match status" value="1"/>
</dbReference>
<accession>A0A0F9VII9</accession>
<proteinExistence type="inferred from homology"/>
<feature type="region of interest" description="Disordered" evidence="5">
    <location>
        <begin position="416"/>
        <end position="439"/>
    </location>
</feature>
<dbReference type="SUPFAM" id="SSF53649">
    <property type="entry name" value="Alkaline phosphatase-like"/>
    <property type="match status" value="1"/>
</dbReference>
<dbReference type="Pfam" id="PF00884">
    <property type="entry name" value="Sulfatase"/>
    <property type="match status" value="1"/>
</dbReference>
<dbReference type="Gene3D" id="3.40.720.10">
    <property type="entry name" value="Alkaline Phosphatase, subunit A"/>
    <property type="match status" value="1"/>
</dbReference>
<protein>
    <recommendedName>
        <fullName evidence="6">Sulfatase N-terminal domain-containing protein</fullName>
    </recommendedName>
</protein>
<dbReference type="EMBL" id="LAZR01000346">
    <property type="protein sequence ID" value="KKN73316.1"/>
    <property type="molecule type" value="Genomic_DNA"/>
</dbReference>
<evidence type="ECO:0000256" key="3">
    <source>
        <dbReference type="ARBA" id="ARBA00022801"/>
    </source>
</evidence>
<evidence type="ECO:0000256" key="1">
    <source>
        <dbReference type="ARBA" id="ARBA00008779"/>
    </source>
</evidence>
<keyword evidence="4" id="KW-0106">Calcium</keyword>
<reference evidence="7" key="1">
    <citation type="journal article" date="2015" name="Nature">
        <title>Complex archaea that bridge the gap between prokaryotes and eukaryotes.</title>
        <authorList>
            <person name="Spang A."/>
            <person name="Saw J.H."/>
            <person name="Jorgensen S.L."/>
            <person name="Zaremba-Niedzwiedzka K."/>
            <person name="Martijn J."/>
            <person name="Lind A.E."/>
            <person name="van Eijk R."/>
            <person name="Schleper C."/>
            <person name="Guy L."/>
            <person name="Ettema T.J."/>
        </authorList>
    </citation>
    <scope>NUCLEOTIDE SEQUENCE</scope>
</reference>
<keyword evidence="2" id="KW-0479">Metal-binding</keyword>
<dbReference type="PANTHER" id="PTHR42693">
    <property type="entry name" value="ARYLSULFATASE FAMILY MEMBER"/>
    <property type="match status" value="1"/>
</dbReference>
<gene>
    <name evidence="7" type="ORF">LCGC14_0402120</name>
</gene>
<dbReference type="Gene3D" id="3.30.1120.10">
    <property type="match status" value="1"/>
</dbReference>
<evidence type="ECO:0000256" key="4">
    <source>
        <dbReference type="ARBA" id="ARBA00022837"/>
    </source>
</evidence>
<sequence>MRDPKDRPNIILINCDDLGYGDIGCYGSPVNKTPVLDRLAAEGVRFTDFYMAAPVCTPSRAAMMTGCYPQRVSLDRVDNGDWVLFPGQSMGLNPEEITIAALLKRQGYATKLVGKWHLGDQEPFLPTRHGFDSYYGIPFSNDMGLMAWKEYFNRFPPLPLMRDEQVVQEQPDQASLTERYVEECVRFIRDSRDEPFFLYLAHMYVHVPIYAPQRFLDASDNGPYGAAVECVDWAAGAVMYELKRLGLDENTIVIFTSDNGSAVGDGGGSNAPLRGTKGTTWEGGQRLPCIVRWPGVVPAGCECGEMTTSMDLLPTLAGLAGTAAPDDRMIDGKNVRELWLNPGDAASPHEAFFYYLCDRLEAVRAGKWKLHVEHNELYDLAADIGETTNVIDQHPDVVKELSALAAACRRDLGDAITETTGENRRPAGQVDNPKPLTTYDPNHPYIIALYD</sequence>
<dbReference type="GO" id="GO:0004065">
    <property type="term" value="F:arylsulfatase activity"/>
    <property type="evidence" value="ECO:0007669"/>
    <property type="project" value="TreeGrafter"/>
</dbReference>
<dbReference type="PROSITE" id="PS00149">
    <property type="entry name" value="SULFATASE_2"/>
    <property type="match status" value="1"/>
</dbReference>
<dbReference type="InterPro" id="IPR024607">
    <property type="entry name" value="Sulfatase_CS"/>
</dbReference>
<evidence type="ECO:0000256" key="2">
    <source>
        <dbReference type="ARBA" id="ARBA00022723"/>
    </source>
</evidence>
<comment type="similarity">
    <text evidence="1">Belongs to the sulfatase family.</text>
</comment>
<keyword evidence="3" id="KW-0378">Hydrolase</keyword>
<dbReference type="GO" id="GO:0046872">
    <property type="term" value="F:metal ion binding"/>
    <property type="evidence" value="ECO:0007669"/>
    <property type="project" value="UniProtKB-KW"/>
</dbReference>
<dbReference type="CDD" id="cd16026">
    <property type="entry name" value="GALNS_like"/>
    <property type="match status" value="1"/>
</dbReference>
<name>A0A0F9VII9_9ZZZZ</name>
<evidence type="ECO:0000259" key="6">
    <source>
        <dbReference type="Pfam" id="PF00884"/>
    </source>
</evidence>
<dbReference type="FunFam" id="3.40.720.10:FF:000004">
    <property type="entry name" value="Arylsulfatase E"/>
    <property type="match status" value="1"/>
</dbReference>
<evidence type="ECO:0000256" key="5">
    <source>
        <dbReference type="SAM" id="MobiDB-lite"/>
    </source>
</evidence>
<dbReference type="AlphaFoldDB" id="A0A0F9VII9"/>
<evidence type="ECO:0000313" key="7">
    <source>
        <dbReference type="EMBL" id="KKN73316.1"/>
    </source>
</evidence>
<dbReference type="PANTHER" id="PTHR42693:SF53">
    <property type="entry name" value="ENDO-4-O-SULFATASE"/>
    <property type="match status" value="1"/>
</dbReference>
<feature type="domain" description="Sulfatase N-terminal" evidence="6">
    <location>
        <begin position="8"/>
        <end position="321"/>
    </location>
</feature>
<dbReference type="InterPro" id="IPR050738">
    <property type="entry name" value="Sulfatase"/>
</dbReference>
<comment type="caution">
    <text evidence="7">The sequence shown here is derived from an EMBL/GenBank/DDBJ whole genome shotgun (WGS) entry which is preliminary data.</text>
</comment>
<organism evidence="7">
    <name type="scientific">marine sediment metagenome</name>
    <dbReference type="NCBI Taxonomy" id="412755"/>
    <lineage>
        <taxon>unclassified sequences</taxon>
        <taxon>metagenomes</taxon>
        <taxon>ecological metagenomes</taxon>
    </lineage>
</organism>
<dbReference type="InterPro" id="IPR000917">
    <property type="entry name" value="Sulfatase_N"/>
</dbReference>
<dbReference type="InterPro" id="IPR017850">
    <property type="entry name" value="Alkaline_phosphatase_core_sf"/>
</dbReference>